<name>A0AAV9D1X2_ACOCL</name>
<reference evidence="1" key="1">
    <citation type="journal article" date="2023" name="Nat. Commun.">
        <title>Diploid and tetraploid genomes of Acorus and the evolution of monocots.</title>
        <authorList>
            <person name="Ma L."/>
            <person name="Liu K.W."/>
            <person name="Li Z."/>
            <person name="Hsiao Y.Y."/>
            <person name="Qi Y."/>
            <person name="Fu T."/>
            <person name="Tang G.D."/>
            <person name="Zhang D."/>
            <person name="Sun W.H."/>
            <person name="Liu D.K."/>
            <person name="Li Y."/>
            <person name="Chen G.Z."/>
            <person name="Liu X.D."/>
            <person name="Liao X.Y."/>
            <person name="Jiang Y.T."/>
            <person name="Yu X."/>
            <person name="Hao Y."/>
            <person name="Huang J."/>
            <person name="Zhao X.W."/>
            <person name="Ke S."/>
            <person name="Chen Y.Y."/>
            <person name="Wu W.L."/>
            <person name="Hsu J.L."/>
            <person name="Lin Y.F."/>
            <person name="Huang M.D."/>
            <person name="Li C.Y."/>
            <person name="Huang L."/>
            <person name="Wang Z.W."/>
            <person name="Zhao X."/>
            <person name="Zhong W.Y."/>
            <person name="Peng D.H."/>
            <person name="Ahmad S."/>
            <person name="Lan S."/>
            <person name="Zhang J.S."/>
            <person name="Tsai W.C."/>
            <person name="Van de Peer Y."/>
            <person name="Liu Z.J."/>
        </authorList>
    </citation>
    <scope>NUCLEOTIDE SEQUENCE</scope>
    <source>
        <strain evidence="1">CP</strain>
    </source>
</reference>
<gene>
    <name evidence="1" type="ORF">QJS10_CPA16g01659</name>
</gene>
<sequence length="142" mass="16482">MAIKFKKKMNNVLGKVIHRHHLLPLFKRQATSSTSSTSVSEWIPTTTSFLDVTFHDGLMEIPALELYDSSESKLRNLIAFEQCYPNTKTHVTFYTLFMDFLVNSPQDILILQQKEIILNWLSGEEEATHLFNHLGMEVYMMK</sequence>
<dbReference type="Proteomes" id="UP001180020">
    <property type="component" value="Unassembled WGS sequence"/>
</dbReference>
<dbReference type="EMBL" id="JAUJYO010000016">
    <property type="protein sequence ID" value="KAK1294834.1"/>
    <property type="molecule type" value="Genomic_DNA"/>
</dbReference>
<dbReference type="PANTHER" id="PTHR31170">
    <property type="entry name" value="BNAC04G53230D PROTEIN"/>
    <property type="match status" value="1"/>
</dbReference>
<evidence type="ECO:0000313" key="1">
    <source>
        <dbReference type="EMBL" id="KAK1294834.1"/>
    </source>
</evidence>
<reference evidence="1" key="2">
    <citation type="submission" date="2023-06" db="EMBL/GenBank/DDBJ databases">
        <authorList>
            <person name="Ma L."/>
            <person name="Liu K.-W."/>
            <person name="Li Z."/>
            <person name="Hsiao Y.-Y."/>
            <person name="Qi Y."/>
            <person name="Fu T."/>
            <person name="Tang G."/>
            <person name="Zhang D."/>
            <person name="Sun W.-H."/>
            <person name="Liu D.-K."/>
            <person name="Li Y."/>
            <person name="Chen G.-Z."/>
            <person name="Liu X.-D."/>
            <person name="Liao X.-Y."/>
            <person name="Jiang Y.-T."/>
            <person name="Yu X."/>
            <person name="Hao Y."/>
            <person name="Huang J."/>
            <person name="Zhao X.-W."/>
            <person name="Ke S."/>
            <person name="Chen Y.-Y."/>
            <person name="Wu W.-L."/>
            <person name="Hsu J.-L."/>
            <person name="Lin Y.-F."/>
            <person name="Huang M.-D."/>
            <person name="Li C.-Y."/>
            <person name="Huang L."/>
            <person name="Wang Z.-W."/>
            <person name="Zhao X."/>
            <person name="Zhong W.-Y."/>
            <person name="Peng D.-H."/>
            <person name="Ahmad S."/>
            <person name="Lan S."/>
            <person name="Zhang J.-S."/>
            <person name="Tsai W.-C."/>
            <person name="Van De Peer Y."/>
            <person name="Liu Z.-J."/>
        </authorList>
    </citation>
    <scope>NUCLEOTIDE SEQUENCE</scope>
    <source>
        <strain evidence="1">CP</strain>
        <tissue evidence="1">Leaves</tissue>
    </source>
</reference>
<comment type="caution">
    <text evidence="1">The sequence shown here is derived from an EMBL/GenBank/DDBJ whole genome shotgun (WGS) entry which is preliminary data.</text>
</comment>
<dbReference type="PANTHER" id="PTHR31170:SF25">
    <property type="entry name" value="BNAA09G04570D PROTEIN"/>
    <property type="match status" value="1"/>
</dbReference>
<proteinExistence type="predicted"/>
<dbReference type="AlphaFoldDB" id="A0AAV9D1X2"/>
<organism evidence="1 2">
    <name type="scientific">Acorus calamus</name>
    <name type="common">Sweet flag</name>
    <dbReference type="NCBI Taxonomy" id="4465"/>
    <lineage>
        <taxon>Eukaryota</taxon>
        <taxon>Viridiplantae</taxon>
        <taxon>Streptophyta</taxon>
        <taxon>Embryophyta</taxon>
        <taxon>Tracheophyta</taxon>
        <taxon>Spermatophyta</taxon>
        <taxon>Magnoliopsida</taxon>
        <taxon>Liliopsida</taxon>
        <taxon>Acoraceae</taxon>
        <taxon>Acorus</taxon>
    </lineage>
</organism>
<protein>
    <submittedName>
        <fullName evidence="1">Uncharacterized protein</fullName>
    </submittedName>
</protein>
<evidence type="ECO:0000313" key="2">
    <source>
        <dbReference type="Proteomes" id="UP001180020"/>
    </source>
</evidence>
<accession>A0AAV9D1X2</accession>
<keyword evidence="2" id="KW-1185">Reference proteome</keyword>
<dbReference type="InterPro" id="IPR004158">
    <property type="entry name" value="DUF247_pln"/>
</dbReference>
<dbReference type="Pfam" id="PF03140">
    <property type="entry name" value="DUF247"/>
    <property type="match status" value="1"/>
</dbReference>